<keyword evidence="1 2" id="KW-0129">CBS domain</keyword>
<organism evidence="4 5">
    <name type="scientific">Spongiibacter nanhainus</name>
    <dbReference type="NCBI Taxonomy" id="2794344"/>
    <lineage>
        <taxon>Bacteria</taxon>
        <taxon>Pseudomonadati</taxon>
        <taxon>Pseudomonadota</taxon>
        <taxon>Gammaproteobacteria</taxon>
        <taxon>Cellvibrionales</taxon>
        <taxon>Spongiibacteraceae</taxon>
        <taxon>Spongiibacter</taxon>
    </lineage>
</organism>
<accession>A0A7T4R445</accession>
<evidence type="ECO:0000313" key="4">
    <source>
        <dbReference type="EMBL" id="QQD20125.1"/>
    </source>
</evidence>
<evidence type="ECO:0000313" key="5">
    <source>
        <dbReference type="Proteomes" id="UP000596063"/>
    </source>
</evidence>
<dbReference type="InterPro" id="IPR000644">
    <property type="entry name" value="CBS_dom"/>
</dbReference>
<dbReference type="Pfam" id="PF00571">
    <property type="entry name" value="CBS"/>
    <property type="match status" value="2"/>
</dbReference>
<dbReference type="Proteomes" id="UP000596063">
    <property type="component" value="Chromosome"/>
</dbReference>
<name>A0A7T4R445_9GAMM</name>
<dbReference type="PANTHER" id="PTHR43080:SF2">
    <property type="entry name" value="CBS DOMAIN-CONTAINING PROTEIN"/>
    <property type="match status" value="1"/>
</dbReference>
<dbReference type="EMBL" id="CP066167">
    <property type="protein sequence ID" value="QQD20125.1"/>
    <property type="molecule type" value="Genomic_DNA"/>
</dbReference>
<proteinExistence type="predicted"/>
<evidence type="ECO:0000256" key="1">
    <source>
        <dbReference type="ARBA" id="ARBA00023122"/>
    </source>
</evidence>
<dbReference type="PROSITE" id="PS51371">
    <property type="entry name" value="CBS"/>
    <property type="match status" value="2"/>
</dbReference>
<evidence type="ECO:0000259" key="3">
    <source>
        <dbReference type="PROSITE" id="PS51371"/>
    </source>
</evidence>
<dbReference type="InterPro" id="IPR046342">
    <property type="entry name" value="CBS_dom_sf"/>
</dbReference>
<feature type="domain" description="CBS" evidence="3">
    <location>
        <begin position="7"/>
        <end position="65"/>
    </location>
</feature>
<dbReference type="AlphaFoldDB" id="A0A7T4R445"/>
<sequence>MQVHQAMTENAEYLLAEANLEDAAKKMRDLNTGFMPIADENQQKLQGIITDRDIAVRAVAEGMDPHATKAKDIETHGVLYCYQNDSLEEAAESMQKQHTYRLLVLNNPNEKRLAGVISLGDIARHNKVELSGEAAKIISS</sequence>
<dbReference type="InterPro" id="IPR051257">
    <property type="entry name" value="Diverse_CBS-Domain"/>
</dbReference>
<dbReference type="PANTHER" id="PTHR43080">
    <property type="entry name" value="CBS DOMAIN-CONTAINING PROTEIN CBSX3, MITOCHONDRIAL"/>
    <property type="match status" value="1"/>
</dbReference>
<dbReference type="Gene3D" id="3.10.580.10">
    <property type="entry name" value="CBS-domain"/>
    <property type="match status" value="1"/>
</dbReference>
<dbReference type="SMART" id="SM00116">
    <property type="entry name" value="CBS"/>
    <property type="match status" value="2"/>
</dbReference>
<keyword evidence="5" id="KW-1185">Reference proteome</keyword>
<dbReference type="CDD" id="cd04622">
    <property type="entry name" value="CBS_pair_HRP1_like"/>
    <property type="match status" value="1"/>
</dbReference>
<evidence type="ECO:0000256" key="2">
    <source>
        <dbReference type="PROSITE-ProRule" id="PRU00703"/>
    </source>
</evidence>
<dbReference type="KEGG" id="snan:I6N98_09200"/>
<reference evidence="4 5" key="1">
    <citation type="submission" date="2020-12" db="EMBL/GenBank/DDBJ databases">
        <authorList>
            <person name="Shan Y."/>
        </authorList>
    </citation>
    <scope>NUCLEOTIDE SEQUENCE [LARGE SCALE GENOMIC DNA]</scope>
    <source>
        <strain evidence="5">csc3.9</strain>
    </source>
</reference>
<gene>
    <name evidence="4" type="ORF">I6N98_09200</name>
</gene>
<feature type="domain" description="CBS" evidence="3">
    <location>
        <begin position="74"/>
        <end position="133"/>
    </location>
</feature>
<protein>
    <submittedName>
        <fullName evidence="4">CBS domain-containing protein</fullName>
    </submittedName>
</protein>
<dbReference type="SUPFAM" id="SSF54631">
    <property type="entry name" value="CBS-domain pair"/>
    <property type="match status" value="1"/>
</dbReference>